<dbReference type="PROSITE" id="PS51257">
    <property type="entry name" value="PROKAR_LIPOPROTEIN"/>
    <property type="match status" value="1"/>
</dbReference>
<protein>
    <submittedName>
        <fullName evidence="1">Uncharacterized protein</fullName>
    </submittedName>
</protein>
<organism evidence="1 2">
    <name type="scientific">Larinioides sclopetarius</name>
    <dbReference type="NCBI Taxonomy" id="280406"/>
    <lineage>
        <taxon>Eukaryota</taxon>
        <taxon>Metazoa</taxon>
        <taxon>Ecdysozoa</taxon>
        <taxon>Arthropoda</taxon>
        <taxon>Chelicerata</taxon>
        <taxon>Arachnida</taxon>
        <taxon>Araneae</taxon>
        <taxon>Araneomorphae</taxon>
        <taxon>Entelegynae</taxon>
        <taxon>Araneoidea</taxon>
        <taxon>Araneidae</taxon>
        <taxon>Larinioides</taxon>
    </lineage>
</organism>
<gene>
    <name evidence="1" type="ORF">LARSCL_LOCUS14998</name>
</gene>
<reference evidence="1 2" key="1">
    <citation type="submission" date="2024-04" db="EMBL/GenBank/DDBJ databases">
        <authorList>
            <person name="Rising A."/>
            <person name="Reimegard J."/>
            <person name="Sonavane S."/>
            <person name="Akerstrom W."/>
            <person name="Nylinder S."/>
            <person name="Hedman E."/>
            <person name="Kallberg Y."/>
        </authorList>
    </citation>
    <scope>NUCLEOTIDE SEQUENCE [LARGE SCALE GENOMIC DNA]</scope>
</reference>
<accession>A0AAV2AUN9</accession>
<dbReference type="EMBL" id="CAXIEN010000221">
    <property type="protein sequence ID" value="CAL1287755.1"/>
    <property type="molecule type" value="Genomic_DNA"/>
</dbReference>
<comment type="caution">
    <text evidence="1">The sequence shown here is derived from an EMBL/GenBank/DDBJ whole genome shotgun (WGS) entry which is preliminary data.</text>
</comment>
<evidence type="ECO:0000313" key="2">
    <source>
        <dbReference type="Proteomes" id="UP001497382"/>
    </source>
</evidence>
<keyword evidence="2" id="KW-1185">Reference proteome</keyword>
<sequence>MQHSTKDPRRTLYNNPGVNLLVISCSYWYRRKCG</sequence>
<feature type="non-terminal residue" evidence="1">
    <location>
        <position position="34"/>
    </location>
</feature>
<name>A0AAV2AUN9_9ARAC</name>
<dbReference type="AlphaFoldDB" id="A0AAV2AUN9"/>
<evidence type="ECO:0000313" key="1">
    <source>
        <dbReference type="EMBL" id="CAL1287755.1"/>
    </source>
</evidence>
<dbReference type="Proteomes" id="UP001497382">
    <property type="component" value="Unassembled WGS sequence"/>
</dbReference>
<proteinExistence type="predicted"/>